<keyword evidence="2" id="KW-1185">Reference proteome</keyword>
<proteinExistence type="predicted"/>
<name>A0ACD4NJA4_9HYPH</name>
<dbReference type="EMBL" id="CP113520">
    <property type="protein sequence ID" value="WAJ26869.1"/>
    <property type="molecule type" value="Genomic_DNA"/>
</dbReference>
<organism evidence="1 2">
    <name type="scientific">Antarcticirhabdus aurantiaca</name>
    <dbReference type="NCBI Taxonomy" id="2606717"/>
    <lineage>
        <taxon>Bacteria</taxon>
        <taxon>Pseudomonadati</taxon>
        <taxon>Pseudomonadota</taxon>
        <taxon>Alphaproteobacteria</taxon>
        <taxon>Hyphomicrobiales</taxon>
        <taxon>Aurantimonadaceae</taxon>
        <taxon>Antarcticirhabdus</taxon>
    </lineage>
</organism>
<evidence type="ECO:0000313" key="1">
    <source>
        <dbReference type="EMBL" id="WAJ26869.1"/>
    </source>
</evidence>
<reference evidence="1" key="1">
    <citation type="submission" date="2022-11" db="EMBL/GenBank/DDBJ databases">
        <title>beta-Carotene-producing bacterium, Jeongeuplla avenae sp. nov., alleviates the salt stress of Arabidopsis seedlings.</title>
        <authorList>
            <person name="Jiang L."/>
            <person name="Lee J."/>
        </authorList>
    </citation>
    <scope>NUCLEOTIDE SEQUENCE</scope>
    <source>
        <strain evidence="1">DY_R2A_6</strain>
    </source>
</reference>
<dbReference type="Proteomes" id="UP001163223">
    <property type="component" value="Chromosome"/>
</dbReference>
<gene>
    <name evidence="1" type="ORF">OXU80_18640</name>
</gene>
<sequence length="236" mass="26013">MEAWIARARRRAANKAEKTIRTVRKVRLTARSERMARALVVRGERSERRERPAATAPAGDQSPDIRFTEIDNPFYSRVHAGAPGNPAEIVVARNMAESPIVRLSENGTLTAAEAQAGLKFCGLYERAGRSTPSPSDYKQRVDGGGAADAFSDGRVRAGFDLREAHKEVGDRHYGIARFVAGEGHTLRELRVRLRCSKRAARQALRQALDALAVHWGIANRRSTTQRISDDDAAGEE</sequence>
<protein>
    <submittedName>
        <fullName evidence="1">DUF6456 domain-containing protein</fullName>
    </submittedName>
</protein>
<evidence type="ECO:0000313" key="2">
    <source>
        <dbReference type="Proteomes" id="UP001163223"/>
    </source>
</evidence>
<accession>A0ACD4NJA4</accession>